<reference evidence="7 8" key="1">
    <citation type="journal article" date="2018" name="Gigascience">
        <title>Genomes of trombidid mites reveal novel predicted allergens and laterally-transferred genes associated with secondary metabolism.</title>
        <authorList>
            <person name="Dong X."/>
            <person name="Chaisiri K."/>
            <person name="Xia D."/>
            <person name="Armstrong S.D."/>
            <person name="Fang Y."/>
            <person name="Donnelly M.J."/>
            <person name="Kadowaki T."/>
            <person name="McGarry J.W."/>
            <person name="Darby A.C."/>
            <person name="Makepeace B.L."/>
        </authorList>
    </citation>
    <scope>NUCLEOTIDE SEQUENCE [LARGE SCALE GENOMIC DNA]</scope>
    <source>
        <strain evidence="7">UoL-WK</strain>
    </source>
</reference>
<dbReference type="PANTHER" id="PTHR24096">
    <property type="entry name" value="LONG-CHAIN-FATTY-ACID--COA LIGASE"/>
    <property type="match status" value="1"/>
</dbReference>
<organism evidence="7 8">
    <name type="scientific">Dinothrombium tinctorium</name>
    <dbReference type="NCBI Taxonomy" id="1965070"/>
    <lineage>
        <taxon>Eukaryota</taxon>
        <taxon>Metazoa</taxon>
        <taxon>Ecdysozoa</taxon>
        <taxon>Arthropoda</taxon>
        <taxon>Chelicerata</taxon>
        <taxon>Arachnida</taxon>
        <taxon>Acari</taxon>
        <taxon>Acariformes</taxon>
        <taxon>Trombidiformes</taxon>
        <taxon>Prostigmata</taxon>
        <taxon>Anystina</taxon>
        <taxon>Parasitengona</taxon>
        <taxon>Trombidioidea</taxon>
        <taxon>Trombidiidae</taxon>
        <taxon>Dinothrombium</taxon>
    </lineage>
</organism>
<dbReference type="GO" id="GO:0005777">
    <property type="term" value="C:peroxisome"/>
    <property type="evidence" value="ECO:0007669"/>
    <property type="project" value="UniProtKB-SubCell"/>
</dbReference>
<keyword evidence="8" id="KW-1185">Reference proteome</keyword>
<dbReference type="OrthoDB" id="6484520at2759"/>
<dbReference type="EMBL" id="NCKU01000449">
    <property type="protein sequence ID" value="RWS15456.1"/>
    <property type="molecule type" value="Genomic_DNA"/>
</dbReference>
<dbReference type="Gene3D" id="3.30.300.30">
    <property type="match status" value="1"/>
</dbReference>
<dbReference type="InterPro" id="IPR000873">
    <property type="entry name" value="AMP-dep_synth/lig_dom"/>
</dbReference>
<name>A0A3S3SHQ3_9ACAR</name>
<dbReference type="FunFam" id="3.30.300.30:FF:000007">
    <property type="entry name" value="4-coumarate--CoA ligase 2"/>
    <property type="match status" value="1"/>
</dbReference>
<dbReference type="STRING" id="1965070.A0A3S3SHQ3"/>
<evidence type="ECO:0000313" key="7">
    <source>
        <dbReference type="EMBL" id="RWS15456.1"/>
    </source>
</evidence>
<dbReference type="GO" id="GO:0016405">
    <property type="term" value="F:CoA-ligase activity"/>
    <property type="evidence" value="ECO:0007669"/>
    <property type="project" value="TreeGrafter"/>
</dbReference>
<gene>
    <name evidence="7" type="ORF">B4U79_02702</name>
</gene>
<dbReference type="PROSITE" id="PS00455">
    <property type="entry name" value="AMP_BINDING"/>
    <property type="match status" value="1"/>
</dbReference>
<feature type="domain" description="AMP-binding enzyme C-terminal" evidence="6">
    <location>
        <begin position="469"/>
        <end position="547"/>
    </location>
</feature>
<evidence type="ECO:0000256" key="4">
    <source>
        <dbReference type="ARBA" id="ARBA00023140"/>
    </source>
</evidence>
<accession>A0A3S3SHQ3</accession>
<dbReference type="AlphaFoldDB" id="A0A3S3SHQ3"/>
<comment type="caution">
    <text evidence="7">The sequence shown here is derived from an EMBL/GenBank/DDBJ whole genome shotgun (WGS) entry which is preliminary data.</text>
</comment>
<evidence type="ECO:0000259" key="5">
    <source>
        <dbReference type="Pfam" id="PF00501"/>
    </source>
</evidence>
<comment type="subcellular location">
    <subcellularLocation>
        <location evidence="1">Peroxisome</location>
    </subcellularLocation>
</comment>
<evidence type="ECO:0000256" key="3">
    <source>
        <dbReference type="ARBA" id="ARBA00022598"/>
    </source>
</evidence>
<evidence type="ECO:0000259" key="6">
    <source>
        <dbReference type="Pfam" id="PF13193"/>
    </source>
</evidence>
<protein>
    <submittedName>
        <fullName evidence="7">Uncharacterized protein</fullName>
    </submittedName>
</protein>
<keyword evidence="4" id="KW-0576">Peroxisome</keyword>
<evidence type="ECO:0000313" key="8">
    <source>
        <dbReference type="Proteomes" id="UP000285301"/>
    </source>
</evidence>
<dbReference type="Pfam" id="PF00501">
    <property type="entry name" value="AMP-binding"/>
    <property type="match status" value="1"/>
</dbReference>
<dbReference type="InterPro" id="IPR025110">
    <property type="entry name" value="AMP-bd_C"/>
</dbReference>
<evidence type="ECO:0000256" key="1">
    <source>
        <dbReference type="ARBA" id="ARBA00004275"/>
    </source>
</evidence>
<dbReference type="InterPro" id="IPR020845">
    <property type="entry name" value="AMP-binding_CS"/>
</dbReference>
<dbReference type="Pfam" id="PF13193">
    <property type="entry name" value="AMP-binding_C"/>
    <property type="match status" value="1"/>
</dbReference>
<proteinExistence type="inferred from homology"/>
<evidence type="ECO:0000256" key="2">
    <source>
        <dbReference type="ARBA" id="ARBA00006432"/>
    </source>
</evidence>
<dbReference type="InterPro" id="IPR045851">
    <property type="entry name" value="AMP-bd_C_sf"/>
</dbReference>
<keyword evidence="3" id="KW-0436">Ligase</keyword>
<dbReference type="Proteomes" id="UP000285301">
    <property type="component" value="Unassembled WGS sequence"/>
</dbReference>
<dbReference type="SUPFAM" id="SSF56801">
    <property type="entry name" value="Acetyl-CoA synthetase-like"/>
    <property type="match status" value="1"/>
</dbReference>
<dbReference type="Gene3D" id="3.40.50.12780">
    <property type="entry name" value="N-terminal domain of ligase-like"/>
    <property type="match status" value="1"/>
</dbReference>
<comment type="similarity">
    <text evidence="2">Belongs to the ATP-dependent AMP-binding enzyme family.</text>
</comment>
<dbReference type="PANTHER" id="PTHR24096:SF149">
    <property type="entry name" value="AMP-BINDING DOMAIN-CONTAINING PROTEIN-RELATED"/>
    <property type="match status" value="1"/>
</dbReference>
<sequence length="556" mass="61880">METKDLVEIVEDEVKSKREFIYNDVSVIKVVLQKISSNKEKVQMIDATSGKHWSAKQMHDSIVTLALQLMEIGIKKGDCVAFYAPNSDIHAIMLLAVWSIGAIYSGCMHTNPYREIYNVVVDSGSKFLISCKQNIETCALLMQEVQTLKKVFLIDSEVDDRGFISVPKLLQNNTNVKGERMIDELLSKSTLDDLIKINFSSGTTGRPKATSLRNRNLLAVLAIASEGFEIVTPNDTVAINSHFGHAGGTLMLAAALLQGSKIIVFANFDPSAYISWVEKYDITCAMFVPSLINLLCKAVSHPYKNFSLKKVLITGEVLSSLIADDFISKFNPSYFGQTFGSTEMGFSLVKPISEGITNVSTVGIPAIGFKAKIIEMGSERKLKANKIGEIRVKGPQLTLGYLNNEKANKESFDEEGFFKTGDLGYYSDDGHFYFTDRLLNFYIFSLKEKFSNRFKEIIKYNSLQVSPSELEGILFEHEAVKEAAVIGIPDSNWGQLPKAFVVLKEQKKDSVTENELIEFVSKKVAEYKRLRGGVVFLPQLPKSILGKIDKKALKLA</sequence>
<feature type="domain" description="AMP-dependent synthetase/ligase" evidence="5">
    <location>
        <begin position="37"/>
        <end position="402"/>
    </location>
</feature>
<dbReference type="InterPro" id="IPR042099">
    <property type="entry name" value="ANL_N_sf"/>
</dbReference>